<reference evidence="3 4" key="1">
    <citation type="journal article" date="2016" name="Nat. Commun.">
        <title>Thousands of microbial genomes shed light on interconnected biogeochemical processes in an aquifer system.</title>
        <authorList>
            <person name="Anantharaman K."/>
            <person name="Brown C.T."/>
            <person name="Hug L.A."/>
            <person name="Sharon I."/>
            <person name="Castelle C.J."/>
            <person name="Probst A.J."/>
            <person name="Thomas B.C."/>
            <person name="Singh A."/>
            <person name="Wilkins M.J."/>
            <person name="Karaoz U."/>
            <person name="Brodie E.L."/>
            <person name="Williams K.H."/>
            <person name="Hubbard S.S."/>
            <person name="Banfield J.F."/>
        </authorList>
    </citation>
    <scope>NUCLEOTIDE SEQUENCE [LARGE SCALE GENOMIC DNA]</scope>
</reference>
<feature type="domain" description="Amine oxidase" evidence="2">
    <location>
        <begin position="12"/>
        <end position="358"/>
    </location>
</feature>
<dbReference type="Proteomes" id="UP000178187">
    <property type="component" value="Unassembled WGS sequence"/>
</dbReference>
<dbReference type="InterPro" id="IPR002937">
    <property type="entry name" value="Amino_oxidase"/>
</dbReference>
<sequence length="447" mass="51256">MKKIVVIGAGPTGLSAAFRLRELGHENFVVYERNNYVGGLCKSFIDNHGFTWDLGGHVIFSHYEYFDRFLETALGTEYLLHRRNTWIRTMGQWIPYPFQNNLQYLPRNVIAKCLKGLRKADRGRKKTKNFEEWINATMGEGIAQYFMLPYNFKVWAYPLDQLSSSWIDERVSPVNLKETVSLLKSPAPKTDWGPNAAFKFPKNGGTGQIFNRIAKFFAAKIKLSSQLTKIDVESKKIYLADGQCDTYDILINTSPLDQFVALLKPHSQELIDIATGLKHNGVFIVGVGIKKPCPSDKSWNYFPDSNCPFFRVTYFSNYSPQNVPNVKEYYSLLCESAYSEYKKEDESEIVEKTIQGLINSGLISASDKRFIVSRFLFDIEYAYPVPTLEREDSLKRIQPALQAMDIYSRGRFGAWKYEIGNTDHSVMQGKEIVDKILSQSNETVWEL</sequence>
<evidence type="ECO:0000259" key="2">
    <source>
        <dbReference type="Pfam" id="PF01593"/>
    </source>
</evidence>
<dbReference type="PRINTS" id="PR00419">
    <property type="entry name" value="ADXRDTASE"/>
</dbReference>
<dbReference type="PANTHER" id="PTHR43734:SF4">
    <property type="entry name" value="AMINE OXIDASE DOMAIN-CONTAINING PROTEIN"/>
    <property type="match status" value="1"/>
</dbReference>
<dbReference type="GO" id="GO:0016491">
    <property type="term" value="F:oxidoreductase activity"/>
    <property type="evidence" value="ECO:0007669"/>
    <property type="project" value="InterPro"/>
</dbReference>
<dbReference type="AlphaFoldDB" id="A0A1G1KU05"/>
<proteinExistence type="inferred from homology"/>
<accession>A0A1G1KU05</accession>
<dbReference type="PANTHER" id="PTHR43734">
    <property type="entry name" value="PHYTOENE DESATURASE"/>
    <property type="match status" value="1"/>
</dbReference>
<dbReference type="EMBL" id="MHFR01000051">
    <property type="protein sequence ID" value="OGW96335.1"/>
    <property type="molecule type" value="Genomic_DNA"/>
</dbReference>
<evidence type="ECO:0000313" key="4">
    <source>
        <dbReference type="Proteomes" id="UP000178187"/>
    </source>
</evidence>
<evidence type="ECO:0000313" key="3">
    <source>
        <dbReference type="EMBL" id="OGW96335.1"/>
    </source>
</evidence>
<protein>
    <recommendedName>
        <fullName evidence="2">Amine oxidase domain-containing protein</fullName>
    </recommendedName>
</protein>
<name>A0A1G1KU05_9BACT</name>
<dbReference type="InterPro" id="IPR036188">
    <property type="entry name" value="FAD/NAD-bd_sf"/>
</dbReference>
<evidence type="ECO:0000256" key="1">
    <source>
        <dbReference type="ARBA" id="ARBA00006046"/>
    </source>
</evidence>
<organism evidence="3 4">
    <name type="scientific">Candidatus Danuiimicrobium aquiferis</name>
    <dbReference type="NCBI Taxonomy" id="1801832"/>
    <lineage>
        <taxon>Bacteria</taxon>
        <taxon>Pseudomonadati</taxon>
        <taxon>Candidatus Omnitrophota</taxon>
        <taxon>Candidatus Danuiimicrobium</taxon>
    </lineage>
</organism>
<comment type="caution">
    <text evidence="3">The sequence shown here is derived from an EMBL/GenBank/DDBJ whole genome shotgun (WGS) entry which is preliminary data.</text>
</comment>
<dbReference type="Gene3D" id="3.50.50.60">
    <property type="entry name" value="FAD/NAD(P)-binding domain"/>
    <property type="match status" value="1"/>
</dbReference>
<gene>
    <name evidence="3" type="ORF">A3G33_03245</name>
</gene>
<comment type="similarity">
    <text evidence="1">Belongs to the carotenoid/retinoid oxidoreductase family.</text>
</comment>
<dbReference type="SUPFAM" id="SSF51905">
    <property type="entry name" value="FAD/NAD(P)-binding domain"/>
    <property type="match status" value="1"/>
</dbReference>
<dbReference type="Pfam" id="PF01593">
    <property type="entry name" value="Amino_oxidase"/>
    <property type="match status" value="1"/>
</dbReference>